<dbReference type="SUPFAM" id="SSF57667">
    <property type="entry name" value="beta-beta-alpha zinc fingers"/>
    <property type="match status" value="1"/>
</dbReference>
<evidence type="ECO:0000256" key="1">
    <source>
        <dbReference type="SAM" id="MobiDB-lite"/>
    </source>
</evidence>
<dbReference type="InterPro" id="IPR036236">
    <property type="entry name" value="Znf_C2H2_sf"/>
</dbReference>
<reference evidence="3" key="2">
    <citation type="submission" date="2023-11" db="UniProtKB">
        <authorList>
            <consortium name="WormBaseParasite"/>
        </authorList>
    </citation>
    <scope>IDENTIFICATION</scope>
</reference>
<dbReference type="InterPro" id="IPR013087">
    <property type="entry name" value="Znf_C2H2_type"/>
</dbReference>
<evidence type="ECO:0000313" key="3">
    <source>
        <dbReference type="WBParaSite" id="TREG1_44150.1"/>
    </source>
</evidence>
<reference evidence="2" key="1">
    <citation type="submission" date="2022-06" db="EMBL/GenBank/DDBJ databases">
        <authorList>
            <person name="Berger JAMES D."/>
            <person name="Berger JAMES D."/>
        </authorList>
    </citation>
    <scope>NUCLEOTIDE SEQUENCE [LARGE SCALE GENOMIC DNA]</scope>
</reference>
<dbReference type="Gene3D" id="3.30.160.60">
    <property type="entry name" value="Classic Zinc Finger"/>
    <property type="match status" value="1"/>
</dbReference>
<keyword evidence="2" id="KW-1185">Reference proteome</keyword>
<feature type="compositionally biased region" description="Polar residues" evidence="1">
    <location>
        <begin position="174"/>
        <end position="200"/>
    </location>
</feature>
<protein>
    <submittedName>
        <fullName evidence="3">C2H2-type domain-containing protein</fullName>
    </submittedName>
</protein>
<dbReference type="Proteomes" id="UP000050795">
    <property type="component" value="Unassembled WGS sequence"/>
</dbReference>
<feature type="compositionally biased region" description="Basic and acidic residues" evidence="1">
    <location>
        <begin position="73"/>
        <end position="82"/>
    </location>
</feature>
<dbReference type="WBParaSite" id="TREG1_44150.1">
    <property type="protein sequence ID" value="TREG1_44150.1"/>
    <property type="gene ID" value="TREG1_44150"/>
</dbReference>
<feature type="region of interest" description="Disordered" evidence="1">
    <location>
        <begin position="172"/>
        <end position="200"/>
    </location>
</feature>
<proteinExistence type="predicted"/>
<sequence>MADVTESRRCFRCRVLFNTDDEFWHHILNVDCDDSINATAAENSLPDSTHSNDESQSVCASVSSTHIGGVPDFENHQAKGDFEMNPNSPEQQFKIDLATEALEKSTNSPAFLFCDVCQVPFTSIKNKEEHENGKMHKKQIASKSNCSDQLNISQSLSVIDDAQEDLSKIHTHWPSETQNSVNTSSTVNETVDTQPQPTIRNSDEEEITRLLRRLCLTEILILLHNVGGDSHIPSRSDSSETKAACNISGRDLIETVRTICREELREILSEALQHASLQSRNVNT</sequence>
<feature type="region of interest" description="Disordered" evidence="1">
    <location>
        <begin position="70"/>
        <end position="89"/>
    </location>
</feature>
<dbReference type="OrthoDB" id="434647at2759"/>
<dbReference type="Pfam" id="PF12874">
    <property type="entry name" value="zf-met"/>
    <property type="match status" value="1"/>
</dbReference>
<evidence type="ECO:0000313" key="2">
    <source>
        <dbReference type="Proteomes" id="UP000050795"/>
    </source>
</evidence>
<accession>A0A183WNC3</accession>
<dbReference type="AlphaFoldDB" id="A0A183WNC3"/>
<organism evidence="2 3">
    <name type="scientific">Trichobilharzia regenti</name>
    <name type="common">Nasal bird schistosome</name>
    <dbReference type="NCBI Taxonomy" id="157069"/>
    <lineage>
        <taxon>Eukaryota</taxon>
        <taxon>Metazoa</taxon>
        <taxon>Spiralia</taxon>
        <taxon>Lophotrochozoa</taxon>
        <taxon>Platyhelminthes</taxon>
        <taxon>Trematoda</taxon>
        <taxon>Digenea</taxon>
        <taxon>Strigeidida</taxon>
        <taxon>Schistosomatoidea</taxon>
        <taxon>Schistosomatidae</taxon>
        <taxon>Trichobilharzia</taxon>
    </lineage>
</organism>
<name>A0A183WNC3_TRIRE</name>